<accession>A0ACC1MCF9</accession>
<dbReference type="EMBL" id="JANSHE010007403">
    <property type="protein sequence ID" value="KAJ2961146.1"/>
    <property type="molecule type" value="Genomic_DNA"/>
</dbReference>
<dbReference type="Proteomes" id="UP001144978">
    <property type="component" value="Unassembled WGS sequence"/>
</dbReference>
<organism evidence="1 2">
    <name type="scientific">Trametes sanguinea</name>
    <dbReference type="NCBI Taxonomy" id="158606"/>
    <lineage>
        <taxon>Eukaryota</taxon>
        <taxon>Fungi</taxon>
        <taxon>Dikarya</taxon>
        <taxon>Basidiomycota</taxon>
        <taxon>Agaricomycotina</taxon>
        <taxon>Agaricomycetes</taxon>
        <taxon>Polyporales</taxon>
        <taxon>Polyporaceae</taxon>
        <taxon>Trametes</taxon>
    </lineage>
</organism>
<comment type="caution">
    <text evidence="1">The sequence shown here is derived from an EMBL/GenBank/DDBJ whole genome shotgun (WGS) entry which is preliminary data.</text>
</comment>
<evidence type="ECO:0000313" key="1">
    <source>
        <dbReference type="EMBL" id="KAJ2961146.1"/>
    </source>
</evidence>
<evidence type="ECO:0000313" key="2">
    <source>
        <dbReference type="Proteomes" id="UP001144978"/>
    </source>
</evidence>
<keyword evidence="2" id="KW-1185">Reference proteome</keyword>
<name>A0ACC1MCF9_9APHY</name>
<protein>
    <submittedName>
        <fullName evidence="1">Uncharacterized protein</fullName>
    </submittedName>
</protein>
<proteinExistence type="predicted"/>
<sequence>MRVAGRRTSQNRPSTAIAALADGRTGEVACNSRERAHHRKARTAGESAEEAERHPDEQGNARIAARLGLAGTAWLSSCDAGELALRRQPERDVSARNATYRAARAGP</sequence>
<gene>
    <name evidence="1" type="ORF">NUW54_g14402</name>
</gene>
<reference evidence="1" key="1">
    <citation type="submission" date="2022-08" db="EMBL/GenBank/DDBJ databases">
        <title>Genome Sequence of Pycnoporus sanguineus.</title>
        <authorList>
            <person name="Buettner E."/>
        </authorList>
    </citation>
    <scope>NUCLEOTIDE SEQUENCE</scope>
    <source>
        <strain evidence="1">CG-C14</strain>
    </source>
</reference>